<gene>
    <name evidence="1" type="ORF">LCGC14_2143120</name>
</gene>
<comment type="caution">
    <text evidence="1">The sequence shown here is derived from an EMBL/GenBank/DDBJ whole genome shotgun (WGS) entry which is preliminary data.</text>
</comment>
<protein>
    <submittedName>
        <fullName evidence="1">Uncharacterized protein</fullName>
    </submittedName>
</protein>
<sequence length="53" mass="6290">YKHSNKDNQVNLFIKALDLKKVFVSDQSKSVLENQKLWEIKLICNLNKIFLLK</sequence>
<proteinExistence type="predicted"/>
<reference evidence="1" key="1">
    <citation type="journal article" date="2015" name="Nature">
        <title>Complex archaea that bridge the gap between prokaryotes and eukaryotes.</title>
        <authorList>
            <person name="Spang A."/>
            <person name="Saw J.H."/>
            <person name="Jorgensen S.L."/>
            <person name="Zaremba-Niedzwiedzka K."/>
            <person name="Martijn J."/>
            <person name="Lind A.E."/>
            <person name="van Eijk R."/>
            <person name="Schleper C."/>
            <person name="Guy L."/>
            <person name="Ettema T.J."/>
        </authorList>
    </citation>
    <scope>NUCLEOTIDE SEQUENCE</scope>
</reference>
<evidence type="ECO:0000313" key="1">
    <source>
        <dbReference type="EMBL" id="KKL66629.1"/>
    </source>
</evidence>
<organism evidence="1">
    <name type="scientific">marine sediment metagenome</name>
    <dbReference type="NCBI Taxonomy" id="412755"/>
    <lineage>
        <taxon>unclassified sequences</taxon>
        <taxon>metagenomes</taxon>
        <taxon>ecological metagenomes</taxon>
    </lineage>
</organism>
<accession>A0A0F9DY28</accession>
<name>A0A0F9DY28_9ZZZZ</name>
<dbReference type="AlphaFoldDB" id="A0A0F9DY28"/>
<feature type="non-terminal residue" evidence="1">
    <location>
        <position position="1"/>
    </location>
</feature>
<dbReference type="EMBL" id="LAZR01027143">
    <property type="protein sequence ID" value="KKL66629.1"/>
    <property type="molecule type" value="Genomic_DNA"/>
</dbReference>